<evidence type="ECO:0000313" key="3">
    <source>
        <dbReference type="Proteomes" id="UP000053825"/>
    </source>
</evidence>
<gene>
    <name evidence="2" type="ORF">WH47_11015</name>
</gene>
<evidence type="ECO:0000256" key="1">
    <source>
        <dbReference type="SAM" id="MobiDB-lite"/>
    </source>
</evidence>
<reference evidence="2 3" key="1">
    <citation type="submission" date="2015-07" db="EMBL/GenBank/DDBJ databases">
        <title>The genome of Habropoda laboriosa.</title>
        <authorList>
            <person name="Pan H."/>
            <person name="Kapheim K."/>
        </authorList>
    </citation>
    <scope>NUCLEOTIDE SEQUENCE [LARGE SCALE GENOMIC DNA]</scope>
    <source>
        <strain evidence="2">0110345459</strain>
    </source>
</reference>
<dbReference type="EMBL" id="KQ414895">
    <property type="protein sequence ID" value="KOC59678.1"/>
    <property type="molecule type" value="Genomic_DNA"/>
</dbReference>
<feature type="region of interest" description="Disordered" evidence="1">
    <location>
        <begin position="1"/>
        <end position="26"/>
    </location>
</feature>
<dbReference type="AlphaFoldDB" id="A0A0L7QM08"/>
<keyword evidence="3" id="KW-1185">Reference proteome</keyword>
<dbReference type="STRING" id="597456.A0A0L7QM08"/>
<feature type="non-terminal residue" evidence="2">
    <location>
        <position position="1"/>
    </location>
</feature>
<protein>
    <submittedName>
        <fullName evidence="2">Uncharacterized protein</fullName>
    </submittedName>
</protein>
<name>A0A0L7QM08_9HYME</name>
<accession>A0A0L7QM08</accession>
<sequence length="224" mass="23789">GAGGRSEGKQWAPLPAPPPPPAHKVRSGAAKLARPLRTAAVTVTLVPGSNESYAGVIATARENIRFEVLGIPEVRPRSARTGGLIFEVAVPEKEAKAEALSLCLREVLQERAQVAHPTKNGEVRVSGLDNSVKAEEVAAICGCPFGGVRTGEIRRKLATVGRIKVGWCAASAEALKARPMQCYRCLEVGHTRRQQRRLLPTGRPTPGGRTQESVMRGLGLAGRA</sequence>
<proteinExistence type="predicted"/>
<feature type="region of interest" description="Disordered" evidence="1">
    <location>
        <begin position="195"/>
        <end position="224"/>
    </location>
</feature>
<dbReference type="Proteomes" id="UP000053825">
    <property type="component" value="Unassembled WGS sequence"/>
</dbReference>
<organism evidence="2 3">
    <name type="scientific">Habropoda laboriosa</name>
    <dbReference type="NCBI Taxonomy" id="597456"/>
    <lineage>
        <taxon>Eukaryota</taxon>
        <taxon>Metazoa</taxon>
        <taxon>Ecdysozoa</taxon>
        <taxon>Arthropoda</taxon>
        <taxon>Hexapoda</taxon>
        <taxon>Insecta</taxon>
        <taxon>Pterygota</taxon>
        <taxon>Neoptera</taxon>
        <taxon>Endopterygota</taxon>
        <taxon>Hymenoptera</taxon>
        <taxon>Apocrita</taxon>
        <taxon>Aculeata</taxon>
        <taxon>Apoidea</taxon>
        <taxon>Anthophila</taxon>
        <taxon>Apidae</taxon>
        <taxon>Habropoda</taxon>
    </lineage>
</organism>
<evidence type="ECO:0000313" key="2">
    <source>
        <dbReference type="EMBL" id="KOC59678.1"/>
    </source>
</evidence>